<organism evidence="8 9">
    <name type="scientific">Halorhabdus utahensis (strain DSM 12940 / JCM 11049 / AX-2)</name>
    <dbReference type="NCBI Taxonomy" id="519442"/>
    <lineage>
        <taxon>Archaea</taxon>
        <taxon>Methanobacteriati</taxon>
        <taxon>Methanobacteriota</taxon>
        <taxon>Stenosarchaea group</taxon>
        <taxon>Halobacteria</taxon>
        <taxon>Halobacteriales</taxon>
        <taxon>Haloarculaceae</taxon>
        <taxon>Halorhabdus</taxon>
    </lineage>
</organism>
<dbReference type="CDD" id="cd09209">
    <property type="entry name" value="Lumazine_synthase-I"/>
    <property type="match status" value="1"/>
</dbReference>
<dbReference type="HAMAP" id="MF_00178">
    <property type="entry name" value="Lumazine_synth"/>
    <property type="match status" value="1"/>
</dbReference>
<dbReference type="GO" id="GO:0005829">
    <property type="term" value="C:cytosol"/>
    <property type="evidence" value="ECO:0007669"/>
    <property type="project" value="TreeGrafter"/>
</dbReference>
<dbReference type="OrthoDB" id="7610at2157"/>
<dbReference type="GO" id="GO:0000906">
    <property type="term" value="F:6,7-dimethyl-8-ribityllumazine synthase activity"/>
    <property type="evidence" value="ECO:0007669"/>
    <property type="project" value="UniProtKB-UniRule"/>
</dbReference>
<evidence type="ECO:0000256" key="5">
    <source>
        <dbReference type="ARBA" id="ARBA00022679"/>
    </source>
</evidence>
<evidence type="ECO:0000313" key="8">
    <source>
        <dbReference type="EMBL" id="ACV12196.1"/>
    </source>
</evidence>
<dbReference type="SUPFAM" id="SSF52121">
    <property type="entry name" value="Lumazine synthase"/>
    <property type="match status" value="1"/>
</dbReference>
<evidence type="ECO:0000256" key="6">
    <source>
        <dbReference type="ARBA" id="ARBA00048785"/>
    </source>
</evidence>
<dbReference type="KEGG" id="hut:Huta_2028"/>
<dbReference type="NCBIfam" id="TIGR00114">
    <property type="entry name" value="lumazine-synth"/>
    <property type="match status" value="1"/>
</dbReference>
<dbReference type="UniPathway" id="UPA00275">
    <property type="reaction ID" value="UER00404"/>
</dbReference>
<dbReference type="GO" id="GO:0009231">
    <property type="term" value="P:riboflavin biosynthetic process"/>
    <property type="evidence" value="ECO:0007669"/>
    <property type="project" value="UniProtKB-UniRule"/>
</dbReference>
<evidence type="ECO:0000256" key="2">
    <source>
        <dbReference type="ARBA" id="ARBA00007424"/>
    </source>
</evidence>
<comment type="catalytic activity">
    <reaction evidence="6 7">
        <text>(2S)-2-hydroxy-3-oxobutyl phosphate + 5-amino-6-(D-ribitylamino)uracil = 6,7-dimethyl-8-(1-D-ribityl)lumazine + phosphate + 2 H2O + H(+)</text>
        <dbReference type="Rhea" id="RHEA:26152"/>
        <dbReference type="ChEBI" id="CHEBI:15377"/>
        <dbReference type="ChEBI" id="CHEBI:15378"/>
        <dbReference type="ChEBI" id="CHEBI:15934"/>
        <dbReference type="ChEBI" id="CHEBI:43474"/>
        <dbReference type="ChEBI" id="CHEBI:58201"/>
        <dbReference type="ChEBI" id="CHEBI:58830"/>
        <dbReference type="EC" id="2.5.1.78"/>
    </reaction>
</comment>
<dbReference type="PANTHER" id="PTHR21058">
    <property type="entry name" value="6,7-DIMETHYL-8-RIBITYLLUMAZINE SYNTHASE DMRL SYNTHASE LUMAZINE SYNTHASE"/>
    <property type="match status" value="1"/>
</dbReference>
<dbReference type="Pfam" id="PF00885">
    <property type="entry name" value="DMRL_synthase"/>
    <property type="match status" value="1"/>
</dbReference>
<dbReference type="GO" id="GO:0009349">
    <property type="term" value="C:riboflavin synthase complex"/>
    <property type="evidence" value="ECO:0007669"/>
    <property type="project" value="UniProtKB-UniRule"/>
</dbReference>
<feature type="active site" description="Proton donor" evidence="7">
    <location>
        <position position="93"/>
    </location>
</feature>
<dbReference type="GeneID" id="8384322"/>
<dbReference type="Gene3D" id="3.40.50.960">
    <property type="entry name" value="Lumazine/riboflavin synthase"/>
    <property type="match status" value="1"/>
</dbReference>
<evidence type="ECO:0000256" key="3">
    <source>
        <dbReference type="ARBA" id="ARBA00012664"/>
    </source>
</evidence>
<accession>C7NTK6</accession>
<evidence type="ECO:0000256" key="4">
    <source>
        <dbReference type="ARBA" id="ARBA00022619"/>
    </source>
</evidence>
<dbReference type="InterPro" id="IPR002180">
    <property type="entry name" value="LS/RS"/>
</dbReference>
<protein>
    <recommendedName>
        <fullName evidence="3 7">6,7-dimethyl-8-ribityllumazine synthase</fullName>
        <shortName evidence="7">DMRL synthase</shortName>
        <shortName evidence="7">LS</shortName>
        <shortName evidence="7">Lumazine synthase</shortName>
        <ecNumber evidence="3 7">2.5.1.78</ecNumber>
    </recommendedName>
</protein>
<dbReference type="NCBIfam" id="NF000812">
    <property type="entry name" value="PRK00061.1-4"/>
    <property type="match status" value="1"/>
</dbReference>
<sequence>MTDYDVTELEGELDASGLTVGIVVSRFNDLITGKLLDGALDTLTRHGASEDDIDVARVPGSFEIPLMAKRMAESGDYDAVIALGAVIRGETPHFEYVSNEATKGVAKATLDTDVPISFGVLTTDTTEQAINRAGVKQGNKGSEAAESAIEMANLLDEF</sequence>
<feature type="binding site" evidence="7">
    <location>
        <position position="118"/>
    </location>
    <ligand>
        <name>5-amino-6-(D-ribitylamino)uracil</name>
        <dbReference type="ChEBI" id="CHEBI:15934"/>
    </ligand>
</feature>
<dbReference type="eggNOG" id="arCOG01323">
    <property type="taxonomic scope" value="Archaea"/>
</dbReference>
<dbReference type="PANTHER" id="PTHR21058:SF0">
    <property type="entry name" value="6,7-DIMETHYL-8-RIBITYLLUMAZINE SYNTHASE"/>
    <property type="match status" value="1"/>
</dbReference>
<dbReference type="EC" id="2.5.1.78" evidence="3 7"/>
<evidence type="ECO:0000313" key="9">
    <source>
        <dbReference type="Proteomes" id="UP000002071"/>
    </source>
</evidence>
<dbReference type="InterPro" id="IPR036467">
    <property type="entry name" value="LS/RS_sf"/>
</dbReference>
<dbReference type="InterPro" id="IPR034964">
    <property type="entry name" value="LS"/>
</dbReference>
<keyword evidence="9" id="KW-1185">Reference proteome</keyword>
<dbReference type="AlphaFoldDB" id="C7NTK6"/>
<dbReference type="FunFam" id="3.40.50.960:FF:000001">
    <property type="entry name" value="6,7-dimethyl-8-ribityllumazine synthase"/>
    <property type="match status" value="1"/>
</dbReference>
<feature type="binding site" evidence="7">
    <location>
        <position position="27"/>
    </location>
    <ligand>
        <name>5-amino-6-(D-ribitylamino)uracil</name>
        <dbReference type="ChEBI" id="CHEBI:15934"/>
    </ligand>
</feature>
<feature type="binding site" evidence="7">
    <location>
        <begin position="85"/>
        <end position="87"/>
    </location>
    <ligand>
        <name>5-amino-6-(D-ribitylamino)uracil</name>
        <dbReference type="ChEBI" id="CHEBI:15934"/>
    </ligand>
</feature>
<gene>
    <name evidence="7" type="primary">ribH</name>
    <name evidence="8" type="ordered locus">Huta_2028</name>
</gene>
<reference evidence="8 9" key="1">
    <citation type="journal article" date="2009" name="Stand. Genomic Sci.">
        <title>Complete genome sequence of Halorhabdus utahensis type strain (AX-2).</title>
        <authorList>
            <person name="Anderson I."/>
            <person name="Tindall B.J."/>
            <person name="Pomrenke H."/>
            <person name="Goker M."/>
            <person name="Lapidus A."/>
            <person name="Nolan M."/>
            <person name="Copeland A."/>
            <person name="Glavina Del Rio T."/>
            <person name="Chen F."/>
            <person name="Tice H."/>
            <person name="Cheng J.F."/>
            <person name="Lucas S."/>
            <person name="Chertkov O."/>
            <person name="Bruce D."/>
            <person name="Brettin T."/>
            <person name="Detter J.C."/>
            <person name="Han C."/>
            <person name="Goodwin L."/>
            <person name="Land M."/>
            <person name="Hauser L."/>
            <person name="Chang Y.J."/>
            <person name="Jeffries C.D."/>
            <person name="Pitluck S."/>
            <person name="Pati A."/>
            <person name="Mavromatis K."/>
            <person name="Ivanova N."/>
            <person name="Ovchinnikova G."/>
            <person name="Chen A."/>
            <person name="Palaniappan K."/>
            <person name="Chain P."/>
            <person name="Rohde M."/>
            <person name="Bristow J."/>
            <person name="Eisen J.A."/>
            <person name="Markowitz V."/>
            <person name="Hugenholtz P."/>
            <person name="Kyrpides N.C."/>
            <person name="Klenk H.P."/>
        </authorList>
    </citation>
    <scope>NUCLEOTIDE SEQUENCE [LARGE SCALE GENOMIC DNA]</scope>
    <source>
        <strain evidence="9">DSM 12940 / JCM 11049 / AX-2</strain>
    </source>
</reference>
<feature type="binding site" evidence="7">
    <location>
        <begin position="90"/>
        <end position="91"/>
    </location>
    <ligand>
        <name>(2S)-2-hydroxy-3-oxobutyl phosphate</name>
        <dbReference type="ChEBI" id="CHEBI:58830"/>
    </ligand>
</feature>
<comment type="pathway">
    <text evidence="1 7">Cofactor biosynthesis; riboflavin biosynthesis; riboflavin from 2-hydroxy-3-oxobutyl phosphate and 5-amino-6-(D-ribitylamino)uracil: step 1/2.</text>
</comment>
<comment type="function">
    <text evidence="7">Catalyzes the formation of 6,7-dimethyl-8-ribityllumazine by condensation of 5-amino-6-(D-ribitylamino)uracil with 3,4-dihydroxy-2-butanone 4-phosphate. This is the penultimate step in the biosynthesis of riboflavin.</text>
</comment>
<dbReference type="HOGENOM" id="CLU_089358_1_1_2"/>
<evidence type="ECO:0000256" key="1">
    <source>
        <dbReference type="ARBA" id="ARBA00004917"/>
    </source>
</evidence>
<feature type="binding site" evidence="7">
    <location>
        <position position="132"/>
    </location>
    <ligand>
        <name>(2S)-2-hydroxy-3-oxobutyl phosphate</name>
        <dbReference type="ChEBI" id="CHEBI:58830"/>
    </ligand>
</feature>
<dbReference type="STRING" id="519442.Huta_2028"/>
<keyword evidence="5 7" id="KW-0808">Transferase</keyword>
<keyword evidence="4 7" id="KW-0686">Riboflavin biosynthesis</keyword>
<dbReference type="EMBL" id="CP001687">
    <property type="protein sequence ID" value="ACV12196.1"/>
    <property type="molecule type" value="Genomic_DNA"/>
</dbReference>
<dbReference type="RefSeq" id="WP_015789767.1">
    <property type="nucleotide sequence ID" value="NC_013158.1"/>
</dbReference>
<feature type="binding site" evidence="7">
    <location>
        <begin position="61"/>
        <end position="63"/>
    </location>
    <ligand>
        <name>5-amino-6-(D-ribitylamino)uracil</name>
        <dbReference type="ChEBI" id="CHEBI:15934"/>
    </ligand>
</feature>
<evidence type="ECO:0000256" key="7">
    <source>
        <dbReference type="HAMAP-Rule" id="MF_00178"/>
    </source>
</evidence>
<comment type="similarity">
    <text evidence="2 7">Belongs to the DMRL synthase family.</text>
</comment>
<dbReference type="Proteomes" id="UP000002071">
    <property type="component" value="Chromosome"/>
</dbReference>
<name>C7NTK6_HALUD</name>
<proteinExistence type="inferred from homology"/>